<feature type="domain" description="VOC" evidence="1">
    <location>
        <begin position="9"/>
        <end position="119"/>
    </location>
</feature>
<reference evidence="3" key="1">
    <citation type="journal article" date="2019" name="Int. J. Syst. Evol. Microbiol.">
        <title>The Global Catalogue of Microorganisms (GCM) 10K type strain sequencing project: providing services to taxonomists for standard genome sequencing and annotation.</title>
        <authorList>
            <consortium name="The Broad Institute Genomics Platform"/>
            <consortium name="The Broad Institute Genome Sequencing Center for Infectious Disease"/>
            <person name="Wu L."/>
            <person name="Ma J."/>
        </authorList>
    </citation>
    <scope>NUCLEOTIDE SEQUENCE [LARGE SCALE GENOMIC DNA]</scope>
    <source>
        <strain evidence="3">CGMCC 4.7641</strain>
    </source>
</reference>
<evidence type="ECO:0000313" key="2">
    <source>
        <dbReference type="EMBL" id="MFD2470636.1"/>
    </source>
</evidence>
<keyword evidence="3" id="KW-1185">Reference proteome</keyword>
<dbReference type="Pfam" id="PF18029">
    <property type="entry name" value="Glyoxalase_6"/>
    <property type="match status" value="1"/>
</dbReference>
<dbReference type="Proteomes" id="UP001597483">
    <property type="component" value="Unassembled WGS sequence"/>
</dbReference>
<proteinExistence type="predicted"/>
<comment type="caution">
    <text evidence="2">The sequence shown here is derived from an EMBL/GenBank/DDBJ whole genome shotgun (WGS) entry which is preliminary data.</text>
</comment>
<dbReference type="InterPro" id="IPR037523">
    <property type="entry name" value="VOC_core"/>
</dbReference>
<protein>
    <submittedName>
        <fullName evidence="2">VOC family protein</fullName>
    </submittedName>
</protein>
<sequence>MTKDYPIGTTVWQELEVPGTDGLGAFYRAVLGWELALDGDRGRFLLDGELVAGLVVRPGLPAARTGWRSYLGAENLDAAVKRAVAAGSAVRTADKPIGVPGKAAELTDPFGAWFGLAETEPGAAVLPSPEIGRWAFVDPSNFDLASEVAFQDALFPGQHADDREGVITIFRDENGLALRGSYEIHEEARAFLPPHWLPWISVADQREATEIAVAHGGRANTVDNVLTFAVWGVVADPQGAEFKVLQMTKNAI</sequence>
<dbReference type="RefSeq" id="WP_378307940.1">
    <property type="nucleotide sequence ID" value="NZ_JBHUKS010000017.1"/>
</dbReference>
<dbReference type="InterPro" id="IPR052164">
    <property type="entry name" value="Anthracycline_SecMetBiosynth"/>
</dbReference>
<dbReference type="PROSITE" id="PS51819">
    <property type="entry name" value="VOC"/>
    <property type="match status" value="1"/>
</dbReference>
<dbReference type="InterPro" id="IPR041581">
    <property type="entry name" value="Glyoxalase_6"/>
</dbReference>
<dbReference type="SUPFAM" id="SSF54593">
    <property type="entry name" value="Glyoxalase/Bleomycin resistance protein/Dihydroxybiphenyl dioxygenase"/>
    <property type="match status" value="1"/>
</dbReference>
<gene>
    <name evidence="2" type="ORF">ACFSVL_24815</name>
</gene>
<dbReference type="PANTHER" id="PTHR33993">
    <property type="entry name" value="GLYOXALASE-RELATED"/>
    <property type="match status" value="1"/>
</dbReference>
<dbReference type="InterPro" id="IPR029068">
    <property type="entry name" value="Glyas_Bleomycin-R_OHBP_Dase"/>
</dbReference>
<accession>A0ABW5HBK3</accession>
<dbReference type="EMBL" id="JBHUKS010000017">
    <property type="protein sequence ID" value="MFD2470636.1"/>
    <property type="molecule type" value="Genomic_DNA"/>
</dbReference>
<organism evidence="2 3">
    <name type="scientific">Amycolatopsis silviterrae</name>
    <dbReference type="NCBI Taxonomy" id="1656914"/>
    <lineage>
        <taxon>Bacteria</taxon>
        <taxon>Bacillati</taxon>
        <taxon>Actinomycetota</taxon>
        <taxon>Actinomycetes</taxon>
        <taxon>Pseudonocardiales</taxon>
        <taxon>Pseudonocardiaceae</taxon>
        <taxon>Amycolatopsis</taxon>
    </lineage>
</organism>
<dbReference type="PANTHER" id="PTHR33993:SF10">
    <property type="entry name" value="CONSERVED PROTEIN"/>
    <property type="match status" value="1"/>
</dbReference>
<name>A0ABW5HBK3_9PSEU</name>
<evidence type="ECO:0000313" key="3">
    <source>
        <dbReference type="Proteomes" id="UP001597483"/>
    </source>
</evidence>
<evidence type="ECO:0000259" key="1">
    <source>
        <dbReference type="PROSITE" id="PS51819"/>
    </source>
</evidence>
<dbReference type="Gene3D" id="3.10.180.10">
    <property type="entry name" value="2,3-Dihydroxybiphenyl 1,2-Dioxygenase, domain 1"/>
    <property type="match status" value="2"/>
</dbReference>